<evidence type="ECO:0000313" key="1">
    <source>
        <dbReference type="EMBL" id="SVD52523.1"/>
    </source>
</evidence>
<dbReference type="EMBL" id="UINC01156227">
    <property type="protein sequence ID" value="SVD52523.1"/>
    <property type="molecule type" value="Genomic_DNA"/>
</dbReference>
<name>A0A382W1B4_9ZZZZ</name>
<reference evidence="1" key="1">
    <citation type="submission" date="2018-05" db="EMBL/GenBank/DDBJ databases">
        <authorList>
            <person name="Lanie J.A."/>
            <person name="Ng W.-L."/>
            <person name="Kazmierczak K.M."/>
            <person name="Andrzejewski T.M."/>
            <person name="Davidsen T.M."/>
            <person name="Wayne K.J."/>
            <person name="Tettelin H."/>
            <person name="Glass J.I."/>
            <person name="Rusch D."/>
            <person name="Podicherti R."/>
            <person name="Tsui H.-C.T."/>
            <person name="Winkler M.E."/>
        </authorList>
    </citation>
    <scope>NUCLEOTIDE SEQUENCE</scope>
</reference>
<dbReference type="AlphaFoldDB" id="A0A382W1B4"/>
<protein>
    <recommendedName>
        <fullName evidence="2">Thiol:disulfide interchange protein DsbD N-terminal domain-containing protein</fullName>
    </recommendedName>
</protein>
<accession>A0A382W1B4</accession>
<organism evidence="1">
    <name type="scientific">marine metagenome</name>
    <dbReference type="NCBI Taxonomy" id="408172"/>
    <lineage>
        <taxon>unclassified sequences</taxon>
        <taxon>metagenomes</taxon>
        <taxon>ecological metagenomes</taxon>
    </lineage>
</organism>
<evidence type="ECO:0008006" key="2">
    <source>
        <dbReference type="Google" id="ProtNLM"/>
    </source>
</evidence>
<proteinExistence type="predicted"/>
<sequence>MKGFLSKISIFISTLSKWGSFFLLVIMFAVPMAEAVPSFQKFKKDSDPIHFKLTAIVDPESIKLGERFVLYVKIELSKGWHIYSLYTKGVEKQPLATEISLNSDMFVAHGLWEEPAPVIAWDGALEKVVKTHQQVVEFRRWYSPVESLDSGLYQIRGDVVFRACNNKVCNLPKKISYVTKIDVLSDKN</sequence>
<gene>
    <name evidence="1" type="ORF">METZ01_LOCUS405377</name>
</gene>